<evidence type="ECO:0000256" key="1">
    <source>
        <dbReference type="SAM" id="Phobius"/>
    </source>
</evidence>
<evidence type="ECO:0000313" key="3">
    <source>
        <dbReference type="Proteomes" id="UP001215598"/>
    </source>
</evidence>
<evidence type="ECO:0000313" key="2">
    <source>
        <dbReference type="EMBL" id="KAJ7714132.1"/>
    </source>
</evidence>
<keyword evidence="1" id="KW-0472">Membrane</keyword>
<comment type="caution">
    <text evidence="2">The sequence shown here is derived from an EMBL/GenBank/DDBJ whole genome shotgun (WGS) entry which is preliminary data.</text>
</comment>
<proteinExistence type="predicted"/>
<protein>
    <submittedName>
        <fullName evidence="2">Uncharacterized protein</fullName>
    </submittedName>
</protein>
<organism evidence="2 3">
    <name type="scientific">Mycena metata</name>
    <dbReference type="NCBI Taxonomy" id="1033252"/>
    <lineage>
        <taxon>Eukaryota</taxon>
        <taxon>Fungi</taxon>
        <taxon>Dikarya</taxon>
        <taxon>Basidiomycota</taxon>
        <taxon>Agaricomycotina</taxon>
        <taxon>Agaricomycetes</taxon>
        <taxon>Agaricomycetidae</taxon>
        <taxon>Agaricales</taxon>
        <taxon>Marasmiineae</taxon>
        <taxon>Mycenaceae</taxon>
        <taxon>Mycena</taxon>
    </lineage>
</organism>
<keyword evidence="1" id="KW-1133">Transmembrane helix</keyword>
<sequence length="115" mass="11763">MIPAWSRRAAAAPALGAFPGSASAFSTSFQLDKSTLSAAGVLVGDEKIGGEAKSSAVEVRSGGAAKPRRSPLDAALAMQLRPGFGLGADGAWLVRFLMSFFGWFAVLVAGGQEFS</sequence>
<feature type="transmembrane region" description="Helical" evidence="1">
    <location>
        <begin position="92"/>
        <end position="110"/>
    </location>
</feature>
<reference evidence="2" key="1">
    <citation type="submission" date="2023-03" db="EMBL/GenBank/DDBJ databases">
        <title>Massive genome expansion in bonnet fungi (Mycena s.s.) driven by repeated elements and novel gene families across ecological guilds.</title>
        <authorList>
            <consortium name="Lawrence Berkeley National Laboratory"/>
            <person name="Harder C.B."/>
            <person name="Miyauchi S."/>
            <person name="Viragh M."/>
            <person name="Kuo A."/>
            <person name="Thoen E."/>
            <person name="Andreopoulos B."/>
            <person name="Lu D."/>
            <person name="Skrede I."/>
            <person name="Drula E."/>
            <person name="Henrissat B."/>
            <person name="Morin E."/>
            <person name="Kohler A."/>
            <person name="Barry K."/>
            <person name="LaButti K."/>
            <person name="Morin E."/>
            <person name="Salamov A."/>
            <person name="Lipzen A."/>
            <person name="Mereny Z."/>
            <person name="Hegedus B."/>
            <person name="Baldrian P."/>
            <person name="Stursova M."/>
            <person name="Weitz H."/>
            <person name="Taylor A."/>
            <person name="Grigoriev I.V."/>
            <person name="Nagy L.G."/>
            <person name="Martin F."/>
            <person name="Kauserud H."/>
        </authorList>
    </citation>
    <scope>NUCLEOTIDE SEQUENCE</scope>
    <source>
        <strain evidence="2">CBHHK182m</strain>
    </source>
</reference>
<keyword evidence="3" id="KW-1185">Reference proteome</keyword>
<dbReference type="AlphaFoldDB" id="A0AAD7MET8"/>
<gene>
    <name evidence="2" type="ORF">B0H16DRAFT_1340854</name>
</gene>
<accession>A0AAD7MET8</accession>
<dbReference type="EMBL" id="JARKIB010000330">
    <property type="protein sequence ID" value="KAJ7714132.1"/>
    <property type="molecule type" value="Genomic_DNA"/>
</dbReference>
<name>A0AAD7MET8_9AGAR</name>
<dbReference type="Proteomes" id="UP001215598">
    <property type="component" value="Unassembled WGS sequence"/>
</dbReference>
<keyword evidence="1" id="KW-0812">Transmembrane</keyword>